<dbReference type="OrthoDB" id="9801424at2"/>
<dbReference type="InterPro" id="IPR030837">
    <property type="entry name" value="BzaD-like"/>
</dbReference>
<evidence type="ECO:0000256" key="1">
    <source>
        <dbReference type="ARBA" id="ARBA00001966"/>
    </source>
</evidence>
<dbReference type="GO" id="GO:0005829">
    <property type="term" value="C:cytosol"/>
    <property type="evidence" value="ECO:0007669"/>
    <property type="project" value="TreeGrafter"/>
</dbReference>
<dbReference type="Pfam" id="PF02310">
    <property type="entry name" value="B12-binding"/>
    <property type="match status" value="1"/>
</dbReference>
<dbReference type="Proteomes" id="UP000035704">
    <property type="component" value="Chromosome"/>
</dbReference>
<dbReference type="GO" id="GO:0003824">
    <property type="term" value="F:catalytic activity"/>
    <property type="evidence" value="ECO:0007669"/>
    <property type="project" value="InterPro"/>
</dbReference>
<dbReference type="RefSeq" id="WP_044822908.1">
    <property type="nucleotide sequence ID" value="NZ_CP009687.1"/>
</dbReference>
<keyword evidence="3" id="KW-0479">Metal-binding</keyword>
<comment type="cofactor">
    <cofactor evidence="1">
        <name>[4Fe-4S] cluster</name>
        <dbReference type="ChEBI" id="CHEBI:49883"/>
    </cofactor>
</comment>
<dbReference type="SFLD" id="SFLDS00029">
    <property type="entry name" value="Radical_SAM"/>
    <property type="match status" value="1"/>
</dbReference>
<dbReference type="EMBL" id="CP009687">
    <property type="protein sequence ID" value="AKL95365.1"/>
    <property type="molecule type" value="Genomic_DNA"/>
</dbReference>
<keyword evidence="4" id="KW-0408">Iron</keyword>
<dbReference type="CDD" id="cd01335">
    <property type="entry name" value="Radical_SAM"/>
    <property type="match status" value="1"/>
</dbReference>
<dbReference type="SFLD" id="SFLDG01082">
    <property type="entry name" value="B12-binding_domain_containing"/>
    <property type="match status" value="1"/>
</dbReference>
<dbReference type="NCBIfam" id="TIGR04385">
    <property type="entry name" value="B12_rSAM_cofa1"/>
    <property type="match status" value="1"/>
</dbReference>
<organism evidence="6 7">
    <name type="scientific">Clostridium aceticum</name>
    <dbReference type="NCBI Taxonomy" id="84022"/>
    <lineage>
        <taxon>Bacteria</taxon>
        <taxon>Bacillati</taxon>
        <taxon>Bacillota</taxon>
        <taxon>Clostridia</taxon>
        <taxon>Eubacteriales</taxon>
        <taxon>Clostridiaceae</taxon>
        <taxon>Clostridium</taxon>
    </lineage>
</organism>
<dbReference type="InterPro" id="IPR034466">
    <property type="entry name" value="Methyltransferase_Class_B"/>
</dbReference>
<evidence type="ECO:0000256" key="3">
    <source>
        <dbReference type="ARBA" id="ARBA00022723"/>
    </source>
</evidence>
<dbReference type="PANTHER" id="PTHR43409:SF16">
    <property type="entry name" value="SLR0320 PROTEIN"/>
    <property type="match status" value="1"/>
</dbReference>
<dbReference type="InterPro" id="IPR006158">
    <property type="entry name" value="Cobalamin-bd"/>
</dbReference>
<sequence length="440" mass="50038">MKVLFIQAMSTEAATSEMVYPIGIVTLATLLKEDHTIEIFDMNIQEDPFSQLKEKLQSYPPEVICVSLRNIDPLGNKMTSLMPPFVATVKMIAALVPKGKIIVGGTGFSLFPKRIMEELPEIQYGIIGEGENTLPQLLENLENPSHLKGLCFRKAGEIVILNPSRELDMEYDYIQPDRKLLNPELYNSRNSYVQAMGVETKRGCPFHCSYCVYPNLQGRKLRCRDPKQVVDEIELLSKEYGIERVHFTDPVVNIPKGHLERICSLLIERNVQVKWSGFFREDYLDEKNMMLFRDSGCECFSFSPDGLSQEALDVLGKGLKIEDIIRAAKLSASTGVLSVYHFMVNVPGESEATIKKGMELIDEIYAIHQETKSLGTVVLNNVRLYPDTPIYEIAKKQGLLSPSTDLLYPVYYNPEPFSSIRHRLETLHLCKNIFMWQELK</sequence>
<dbReference type="GO" id="GO:0031419">
    <property type="term" value="F:cobalamin binding"/>
    <property type="evidence" value="ECO:0007669"/>
    <property type="project" value="InterPro"/>
</dbReference>
<dbReference type="InterPro" id="IPR007197">
    <property type="entry name" value="rSAM"/>
</dbReference>
<dbReference type="AlphaFoldDB" id="A0A0D8IFU0"/>
<dbReference type="GO" id="GO:0046872">
    <property type="term" value="F:metal ion binding"/>
    <property type="evidence" value="ECO:0007669"/>
    <property type="project" value="UniProtKB-KW"/>
</dbReference>
<reference evidence="6 7" key="1">
    <citation type="submission" date="2014-10" db="EMBL/GenBank/DDBJ databases">
        <title>Genome sequence of Clostridium aceticum DSM 1496.</title>
        <authorList>
            <person name="Poehlein A."/>
            <person name="Schiel-Bengelsdorf B."/>
            <person name="Gottschalk G."/>
            <person name="Duerre P."/>
            <person name="Daniel R."/>
        </authorList>
    </citation>
    <scope>NUCLEOTIDE SEQUENCE [LARGE SCALE GENOMIC DNA]</scope>
    <source>
        <strain evidence="6 7">DSM 1496</strain>
    </source>
</reference>
<proteinExistence type="predicted"/>
<dbReference type="Pfam" id="PF04055">
    <property type="entry name" value="Radical_SAM"/>
    <property type="match status" value="1"/>
</dbReference>
<dbReference type="InterPro" id="IPR051198">
    <property type="entry name" value="BchE-like"/>
</dbReference>
<keyword evidence="5" id="KW-0411">Iron-sulfur</keyword>
<evidence type="ECO:0000313" key="7">
    <source>
        <dbReference type="Proteomes" id="UP000035704"/>
    </source>
</evidence>
<name>A0A0D8IFU0_9CLOT</name>
<dbReference type="PROSITE" id="PS51918">
    <property type="entry name" value="RADICAL_SAM"/>
    <property type="match status" value="1"/>
</dbReference>
<dbReference type="PROSITE" id="PS51332">
    <property type="entry name" value="B12_BINDING"/>
    <property type="match status" value="1"/>
</dbReference>
<dbReference type="PANTHER" id="PTHR43409">
    <property type="entry name" value="ANAEROBIC MAGNESIUM-PROTOPORPHYRIN IX MONOMETHYL ESTER CYCLASE-RELATED"/>
    <property type="match status" value="1"/>
</dbReference>
<dbReference type="GO" id="GO:0051539">
    <property type="term" value="F:4 iron, 4 sulfur cluster binding"/>
    <property type="evidence" value="ECO:0007669"/>
    <property type="project" value="UniProtKB-KW"/>
</dbReference>
<evidence type="ECO:0000256" key="4">
    <source>
        <dbReference type="ARBA" id="ARBA00023004"/>
    </source>
</evidence>
<dbReference type="KEGG" id="cace:CACET_c19170"/>
<dbReference type="PATRIC" id="fig|84022.5.peg.59"/>
<dbReference type="Gene3D" id="3.40.50.280">
    <property type="entry name" value="Cobalamin-binding domain"/>
    <property type="match status" value="1"/>
</dbReference>
<gene>
    <name evidence="6" type="ORF">CACET_c19170</name>
</gene>
<dbReference type="Gene3D" id="3.80.30.20">
    <property type="entry name" value="tm_1862 like domain"/>
    <property type="match status" value="1"/>
</dbReference>
<keyword evidence="2" id="KW-0949">S-adenosyl-L-methionine</keyword>
<dbReference type="InterPro" id="IPR058240">
    <property type="entry name" value="rSAM_sf"/>
</dbReference>
<protein>
    <submittedName>
        <fullName evidence="6">Fe-S oxidoreductase</fullName>
    </submittedName>
</protein>
<evidence type="ECO:0000256" key="2">
    <source>
        <dbReference type="ARBA" id="ARBA00022691"/>
    </source>
</evidence>
<dbReference type="SMART" id="SM00729">
    <property type="entry name" value="Elp3"/>
    <property type="match status" value="1"/>
</dbReference>
<evidence type="ECO:0000256" key="5">
    <source>
        <dbReference type="ARBA" id="ARBA00023014"/>
    </source>
</evidence>
<evidence type="ECO:0000313" key="6">
    <source>
        <dbReference type="EMBL" id="AKL95365.1"/>
    </source>
</evidence>
<accession>A0A0D8IFU0</accession>
<dbReference type="SFLD" id="SFLDG01123">
    <property type="entry name" value="methyltransferase_(Class_B)"/>
    <property type="match status" value="1"/>
</dbReference>
<dbReference type="InterPro" id="IPR023404">
    <property type="entry name" value="rSAM_horseshoe"/>
</dbReference>
<dbReference type="InterPro" id="IPR006638">
    <property type="entry name" value="Elp3/MiaA/NifB-like_rSAM"/>
</dbReference>
<dbReference type="STRING" id="84022.CACET_c19170"/>
<keyword evidence="7" id="KW-1185">Reference proteome</keyword>
<dbReference type="SUPFAM" id="SSF102114">
    <property type="entry name" value="Radical SAM enzymes"/>
    <property type="match status" value="1"/>
</dbReference>